<comment type="caution">
    <text evidence="11">The sequence shown here is derived from an EMBL/GenBank/DDBJ whole genome shotgun (WGS) entry which is preliminary data.</text>
</comment>
<dbReference type="Proteomes" id="UP001168877">
    <property type="component" value="Unassembled WGS sequence"/>
</dbReference>
<dbReference type="SMART" id="SM00917">
    <property type="entry name" value="LeuA_dimer"/>
    <property type="match status" value="1"/>
</dbReference>
<evidence type="ECO:0000256" key="3">
    <source>
        <dbReference type="ARBA" id="ARBA00012973"/>
    </source>
</evidence>
<evidence type="ECO:0000256" key="8">
    <source>
        <dbReference type="ARBA" id="ARBA00023304"/>
    </source>
</evidence>
<dbReference type="InterPro" id="IPR013709">
    <property type="entry name" value="2-isopropylmalate_synth_dimer"/>
</dbReference>
<keyword evidence="5" id="KW-0028">Amino-acid biosynthesis</keyword>
<evidence type="ECO:0000256" key="9">
    <source>
        <dbReference type="SAM" id="MobiDB-lite"/>
    </source>
</evidence>
<sequence length="702" mass="72198">MDHNRVDDVNDEGRVLGEEVDDRVDDVNDEGRVLGEEVDDSLPPSGPDAEHRSVEEPGDILTLLQHSLDEQAALIARQDPATMAVLLDMALSDLSFRIDTGLDEYIGHLSDYGPFNGIEEYLQEPQQIQLPEEVDPVGQQLEATATEKGKGTATEKGKGTATEKGKGTATEKGKGTATEKGKRKRVNWKANPEMKAHMLDFIENNVGEARRANLPALQEELSKLGSFDWLKVLRWVRYHGDEKKRKTGESSSAGEKRAKKGGGGGGGATVTAAAATATEAVARAVETAGGGGGGATATAAAATATGTVARAVETAGGGGGGATATAAVARAVVTAARASETMVRAAETAARAVAEMATAVVEVATTVSEVATATETAARAVETMGGGGGGATATETAASAAATAARAAETMARAAETAARAVAEAATAATEVATAVTEVATAAAEAADNEGAVAGARQLEVTINGIGERAGNASLEEVVMAVKCRGDHALGGLYTGINTRHIVMASKMVEEYTGLYVQPHKAIVGANAFAHESGIHQRITDADLIALVSDEVFQPELVWKLLDMQVTCGTLGLSTATVKLIGADGEEHVACAVGTGPVDSAYKAVDLIVKEPVTLLEYSMNAVTEGIDAIATTRVPIHGDNNPTSTHAVTGETVQRTFSGAGAGMDIVVSSVKAYIGALNKMLGFKDQLQTKTSKERTTVSA</sequence>
<dbReference type="Pfam" id="PF08502">
    <property type="entry name" value="LeuA_dimer"/>
    <property type="match status" value="1"/>
</dbReference>
<dbReference type="SUPFAM" id="SSF51569">
    <property type="entry name" value="Aldolase"/>
    <property type="match status" value="1"/>
</dbReference>
<dbReference type="Gene3D" id="3.30.160.270">
    <property type="match status" value="1"/>
</dbReference>
<dbReference type="PANTHER" id="PTHR10277:SF9">
    <property type="entry name" value="2-ISOPROPYLMALATE SYNTHASE 1, CHLOROPLASTIC-RELATED"/>
    <property type="match status" value="1"/>
</dbReference>
<feature type="region of interest" description="Disordered" evidence="9">
    <location>
        <begin position="242"/>
        <end position="269"/>
    </location>
</feature>
<evidence type="ECO:0000313" key="11">
    <source>
        <dbReference type="EMBL" id="KAK0584679.1"/>
    </source>
</evidence>
<keyword evidence="4" id="KW-0432">Leucine biosynthesis</keyword>
<accession>A0AA39VGN0</accession>
<keyword evidence="6" id="KW-0808">Transferase</keyword>
<feature type="region of interest" description="Disordered" evidence="9">
    <location>
        <begin position="143"/>
        <end position="185"/>
    </location>
</feature>
<dbReference type="SUPFAM" id="SSF110921">
    <property type="entry name" value="2-isopropylmalate synthase LeuA, allosteric (dimerisation) domain"/>
    <property type="match status" value="1"/>
</dbReference>
<dbReference type="GO" id="GO:0009098">
    <property type="term" value="P:L-leucine biosynthetic process"/>
    <property type="evidence" value="ECO:0007669"/>
    <property type="project" value="UniProtKB-KW"/>
</dbReference>
<dbReference type="InterPro" id="IPR036230">
    <property type="entry name" value="LeuA_allosteric_dom_sf"/>
</dbReference>
<dbReference type="GO" id="GO:0046872">
    <property type="term" value="F:metal ion binding"/>
    <property type="evidence" value="ECO:0007669"/>
    <property type="project" value="UniProtKB-KW"/>
</dbReference>
<evidence type="ECO:0000313" key="12">
    <source>
        <dbReference type="Proteomes" id="UP001168877"/>
    </source>
</evidence>
<reference evidence="11" key="2">
    <citation type="submission" date="2023-06" db="EMBL/GenBank/DDBJ databases">
        <authorList>
            <person name="Swenson N.G."/>
            <person name="Wegrzyn J.L."/>
            <person name="Mcevoy S.L."/>
        </authorList>
    </citation>
    <scope>NUCLEOTIDE SEQUENCE</scope>
    <source>
        <strain evidence="11">NS2018</strain>
        <tissue evidence="11">Leaf</tissue>
    </source>
</reference>
<feature type="compositionally biased region" description="Basic and acidic residues" evidence="9">
    <location>
        <begin position="1"/>
        <end position="17"/>
    </location>
</feature>
<name>A0AA39VGN0_ACESA</name>
<evidence type="ECO:0000256" key="6">
    <source>
        <dbReference type="ARBA" id="ARBA00022679"/>
    </source>
</evidence>
<dbReference type="FunFam" id="3.30.160.270:FF:000004">
    <property type="entry name" value="2-isopropylmalate synthase B"/>
    <property type="match status" value="1"/>
</dbReference>
<protein>
    <recommendedName>
        <fullName evidence="3">2-isopropylmalate synthase</fullName>
        <ecNumber evidence="3">2.3.3.13</ecNumber>
    </recommendedName>
</protein>
<dbReference type="AlphaFoldDB" id="A0AA39VGN0"/>
<evidence type="ECO:0000256" key="5">
    <source>
        <dbReference type="ARBA" id="ARBA00022605"/>
    </source>
</evidence>
<gene>
    <name evidence="11" type="ORF">LWI29_017013</name>
</gene>
<keyword evidence="7" id="KW-0479">Metal-binding</keyword>
<dbReference type="GO" id="GO:0009507">
    <property type="term" value="C:chloroplast"/>
    <property type="evidence" value="ECO:0007669"/>
    <property type="project" value="TreeGrafter"/>
</dbReference>
<organism evidence="11 12">
    <name type="scientific">Acer saccharum</name>
    <name type="common">Sugar maple</name>
    <dbReference type="NCBI Taxonomy" id="4024"/>
    <lineage>
        <taxon>Eukaryota</taxon>
        <taxon>Viridiplantae</taxon>
        <taxon>Streptophyta</taxon>
        <taxon>Embryophyta</taxon>
        <taxon>Tracheophyta</taxon>
        <taxon>Spermatophyta</taxon>
        <taxon>Magnoliopsida</taxon>
        <taxon>eudicotyledons</taxon>
        <taxon>Gunneridae</taxon>
        <taxon>Pentapetalae</taxon>
        <taxon>rosids</taxon>
        <taxon>malvids</taxon>
        <taxon>Sapindales</taxon>
        <taxon>Sapindaceae</taxon>
        <taxon>Hippocastanoideae</taxon>
        <taxon>Acereae</taxon>
        <taxon>Acer</taxon>
    </lineage>
</organism>
<dbReference type="GO" id="GO:0003852">
    <property type="term" value="F:2-isopropylmalate synthase activity"/>
    <property type="evidence" value="ECO:0007669"/>
    <property type="project" value="UniProtKB-EC"/>
</dbReference>
<dbReference type="PANTHER" id="PTHR10277">
    <property type="entry name" value="HOMOCITRATE SYNTHASE-RELATED"/>
    <property type="match status" value="1"/>
</dbReference>
<comment type="similarity">
    <text evidence="2">Belongs to the alpha-IPM synthase/homocitrate synthase family. LeuA type 1 subfamily.</text>
</comment>
<dbReference type="EMBL" id="JAUESC010000383">
    <property type="protein sequence ID" value="KAK0584679.1"/>
    <property type="molecule type" value="Genomic_DNA"/>
</dbReference>
<evidence type="ECO:0000256" key="1">
    <source>
        <dbReference type="ARBA" id="ARBA00000064"/>
    </source>
</evidence>
<evidence type="ECO:0000256" key="4">
    <source>
        <dbReference type="ARBA" id="ARBA00022430"/>
    </source>
</evidence>
<proteinExistence type="inferred from homology"/>
<feature type="domain" description="2-isopropylmalate synthase LeuA allosteric (dimerisation)" evidence="10">
    <location>
        <begin position="538"/>
        <end position="683"/>
    </location>
</feature>
<reference evidence="11" key="1">
    <citation type="journal article" date="2022" name="Plant J.">
        <title>Strategies of tolerance reflected in two North American maple genomes.</title>
        <authorList>
            <person name="McEvoy S.L."/>
            <person name="Sezen U.U."/>
            <person name="Trouern-Trend A."/>
            <person name="McMahon S.M."/>
            <person name="Schaberg P.G."/>
            <person name="Yang J."/>
            <person name="Wegrzyn J.L."/>
            <person name="Swenson N.G."/>
        </authorList>
    </citation>
    <scope>NUCLEOTIDE SEQUENCE</scope>
    <source>
        <strain evidence="11">NS2018</strain>
    </source>
</reference>
<evidence type="ECO:0000259" key="10">
    <source>
        <dbReference type="SMART" id="SM00917"/>
    </source>
</evidence>
<comment type="catalytic activity">
    <reaction evidence="1">
        <text>3-methyl-2-oxobutanoate + acetyl-CoA + H2O = (2S)-2-isopropylmalate + CoA + H(+)</text>
        <dbReference type="Rhea" id="RHEA:21524"/>
        <dbReference type="ChEBI" id="CHEBI:1178"/>
        <dbReference type="ChEBI" id="CHEBI:11851"/>
        <dbReference type="ChEBI" id="CHEBI:15377"/>
        <dbReference type="ChEBI" id="CHEBI:15378"/>
        <dbReference type="ChEBI" id="CHEBI:57287"/>
        <dbReference type="ChEBI" id="CHEBI:57288"/>
        <dbReference type="EC" id="2.3.3.13"/>
    </reaction>
</comment>
<dbReference type="Gene3D" id="3.20.20.70">
    <property type="entry name" value="Aldolase class I"/>
    <property type="match status" value="1"/>
</dbReference>
<feature type="region of interest" description="Disordered" evidence="9">
    <location>
        <begin position="1"/>
        <end position="53"/>
    </location>
</feature>
<evidence type="ECO:0000256" key="7">
    <source>
        <dbReference type="ARBA" id="ARBA00022723"/>
    </source>
</evidence>
<feature type="compositionally biased region" description="Basic and acidic residues" evidence="9">
    <location>
        <begin position="25"/>
        <end position="35"/>
    </location>
</feature>
<dbReference type="InterPro" id="IPR050073">
    <property type="entry name" value="2-IPM_HCS-like"/>
</dbReference>
<dbReference type="EC" id="2.3.3.13" evidence="3"/>
<keyword evidence="12" id="KW-1185">Reference proteome</keyword>
<feature type="compositionally biased region" description="Basic and acidic residues" evidence="9">
    <location>
        <begin position="145"/>
        <end position="180"/>
    </location>
</feature>
<evidence type="ECO:0000256" key="2">
    <source>
        <dbReference type="ARBA" id="ARBA00009396"/>
    </source>
</evidence>
<dbReference type="InterPro" id="IPR013785">
    <property type="entry name" value="Aldolase_TIM"/>
</dbReference>
<keyword evidence="8" id="KW-0100">Branched-chain amino acid biosynthesis</keyword>